<dbReference type="Proteomes" id="UP000319576">
    <property type="component" value="Chromosome"/>
</dbReference>
<dbReference type="AlphaFoldDB" id="A0A517XPX8"/>
<name>A0A517XPX8_9BACT</name>
<evidence type="ECO:0008006" key="4">
    <source>
        <dbReference type="Google" id="ProtNLM"/>
    </source>
</evidence>
<dbReference type="RefSeq" id="WP_145235674.1">
    <property type="nucleotide sequence ID" value="NZ_CP036273.1"/>
</dbReference>
<evidence type="ECO:0000313" key="2">
    <source>
        <dbReference type="EMBL" id="QDU19546.1"/>
    </source>
</evidence>
<keyword evidence="3" id="KW-1185">Reference proteome</keyword>
<sequence precursor="true">MTARRAAVLAVLLVASRATAQPVALAETPRPGDACRYTLDLKLTGQLVLTENGTKQAVPLSATARHRFADKTLAVADGLPARSTRFYDEANASATVGGEKSDRALPADRKLVVARRTPDGVFAVAPAGPLTRDELDLVAEHFDPHCLPGLLPGKMVTVGDTWGVPDVAAHTAGLLDKLTRHTLQGKLVSVGNGTAAFAISGTIEGVESGAKVSLVVDATGSFDVSAGRVTALTWKQTDDRAAGPVTPAAKVEATITLRREFNGGVPAELGAELPAEVPAGATNLRQPCPSGRYEVLHPRDWHVTGATDTHLVLRLLDGGEFVAQATLTPWAKAAAGQHAAADDFKKAAAAASGWVPARVVADGEVPAAEGYWVYRLSAEGKAQEVPVLRAVYLVAGPTGDQMVVTVVAPADRARLLNGRDAALAGGVRFGR</sequence>
<evidence type="ECO:0000313" key="3">
    <source>
        <dbReference type="Proteomes" id="UP000319576"/>
    </source>
</evidence>
<dbReference type="EMBL" id="CP036273">
    <property type="protein sequence ID" value="QDU19546.1"/>
    <property type="molecule type" value="Genomic_DNA"/>
</dbReference>
<protein>
    <recommendedName>
        <fullName evidence="4">DUF4412 domain-containing protein</fullName>
    </recommendedName>
</protein>
<feature type="chain" id="PRO_5022179524" description="DUF4412 domain-containing protein" evidence="1">
    <location>
        <begin position="21"/>
        <end position="431"/>
    </location>
</feature>
<reference evidence="2 3" key="1">
    <citation type="submission" date="2019-02" db="EMBL/GenBank/DDBJ databases">
        <title>Deep-cultivation of Planctomycetes and their phenomic and genomic characterization uncovers novel biology.</title>
        <authorList>
            <person name="Wiegand S."/>
            <person name="Jogler M."/>
            <person name="Boedeker C."/>
            <person name="Pinto D."/>
            <person name="Vollmers J."/>
            <person name="Rivas-Marin E."/>
            <person name="Kohn T."/>
            <person name="Peeters S.H."/>
            <person name="Heuer A."/>
            <person name="Rast P."/>
            <person name="Oberbeckmann S."/>
            <person name="Bunk B."/>
            <person name="Jeske O."/>
            <person name="Meyerdierks A."/>
            <person name="Storesund J.E."/>
            <person name="Kallscheuer N."/>
            <person name="Luecker S."/>
            <person name="Lage O.M."/>
            <person name="Pohl T."/>
            <person name="Merkel B.J."/>
            <person name="Hornburger P."/>
            <person name="Mueller R.-W."/>
            <person name="Bruemmer F."/>
            <person name="Labrenz M."/>
            <person name="Spormann A.M."/>
            <person name="Op den Camp H."/>
            <person name="Overmann J."/>
            <person name="Amann R."/>
            <person name="Jetten M.S.M."/>
            <person name="Mascher T."/>
            <person name="Medema M.H."/>
            <person name="Devos D.P."/>
            <person name="Kaster A.-K."/>
            <person name="Ovreas L."/>
            <person name="Rohde M."/>
            <person name="Galperin M.Y."/>
            <person name="Jogler C."/>
        </authorList>
    </citation>
    <scope>NUCLEOTIDE SEQUENCE [LARGE SCALE GENOMIC DNA]</scope>
    <source>
        <strain evidence="2 3">ETA_A1</strain>
    </source>
</reference>
<keyword evidence="1" id="KW-0732">Signal</keyword>
<dbReference type="KEGG" id="uli:ETAA1_14750"/>
<evidence type="ECO:0000256" key="1">
    <source>
        <dbReference type="SAM" id="SignalP"/>
    </source>
</evidence>
<accession>A0A517XPX8</accession>
<feature type="signal peptide" evidence="1">
    <location>
        <begin position="1"/>
        <end position="20"/>
    </location>
</feature>
<gene>
    <name evidence="2" type="ORF">ETAA1_14750</name>
</gene>
<proteinExistence type="predicted"/>
<dbReference type="OrthoDB" id="280947at2"/>
<organism evidence="2 3">
    <name type="scientific">Urbifossiella limnaea</name>
    <dbReference type="NCBI Taxonomy" id="2528023"/>
    <lineage>
        <taxon>Bacteria</taxon>
        <taxon>Pseudomonadati</taxon>
        <taxon>Planctomycetota</taxon>
        <taxon>Planctomycetia</taxon>
        <taxon>Gemmatales</taxon>
        <taxon>Gemmataceae</taxon>
        <taxon>Urbifossiella</taxon>
    </lineage>
</organism>